<proteinExistence type="predicted"/>
<protein>
    <recommendedName>
        <fullName evidence="2">SWIM-type domain-containing protein</fullName>
    </recommendedName>
</protein>
<dbReference type="Proteomes" id="UP001530400">
    <property type="component" value="Unassembled WGS sequence"/>
</dbReference>
<evidence type="ECO:0000313" key="4">
    <source>
        <dbReference type="Proteomes" id="UP001530400"/>
    </source>
</evidence>
<keyword evidence="1" id="KW-0863">Zinc-finger</keyword>
<dbReference type="AlphaFoldDB" id="A0ABD3PSR7"/>
<evidence type="ECO:0000313" key="3">
    <source>
        <dbReference type="EMBL" id="KAL3790326.1"/>
    </source>
</evidence>
<reference evidence="3 4" key="1">
    <citation type="submission" date="2024-10" db="EMBL/GenBank/DDBJ databases">
        <title>Updated reference genomes for cyclostephanoid diatoms.</title>
        <authorList>
            <person name="Roberts W.R."/>
            <person name="Alverson A.J."/>
        </authorList>
    </citation>
    <scope>NUCLEOTIDE SEQUENCE [LARGE SCALE GENOMIC DNA]</scope>
    <source>
        <strain evidence="3 4">AJA010-31</strain>
    </source>
</reference>
<evidence type="ECO:0000259" key="2">
    <source>
        <dbReference type="PROSITE" id="PS50966"/>
    </source>
</evidence>
<keyword evidence="1" id="KW-0479">Metal-binding</keyword>
<dbReference type="InterPro" id="IPR007527">
    <property type="entry name" value="Znf_SWIM"/>
</dbReference>
<evidence type="ECO:0000256" key="1">
    <source>
        <dbReference type="PROSITE-ProRule" id="PRU00325"/>
    </source>
</evidence>
<gene>
    <name evidence="3" type="ORF">ACHAWO_010336</name>
</gene>
<accession>A0ABD3PSR7</accession>
<organism evidence="3 4">
    <name type="scientific">Cyclotella atomus</name>
    <dbReference type="NCBI Taxonomy" id="382360"/>
    <lineage>
        <taxon>Eukaryota</taxon>
        <taxon>Sar</taxon>
        <taxon>Stramenopiles</taxon>
        <taxon>Ochrophyta</taxon>
        <taxon>Bacillariophyta</taxon>
        <taxon>Coscinodiscophyceae</taxon>
        <taxon>Thalassiosirophycidae</taxon>
        <taxon>Stephanodiscales</taxon>
        <taxon>Stephanodiscaceae</taxon>
        <taxon>Cyclotella</taxon>
    </lineage>
</organism>
<dbReference type="EMBL" id="JALLPJ020000505">
    <property type="protein sequence ID" value="KAL3790326.1"/>
    <property type="molecule type" value="Genomic_DNA"/>
</dbReference>
<feature type="domain" description="SWIM-type" evidence="2">
    <location>
        <begin position="138"/>
        <end position="197"/>
    </location>
</feature>
<name>A0ABD3PSR7_9STRA</name>
<keyword evidence="4" id="KW-1185">Reference proteome</keyword>
<sequence length="225" mass="25245">MNNGIMPNNSLHLLEDFLTALPPVDPSAGPLETELRNNDDGTSMHEIHHDITLRVASDLFGQNMTLENALALLEEQEQYQREMLPTSEGQSHIIRTVRAKRSGRQIVLIKKQRKGKRNSSGGNEQKDADYYLLLLGKERVDALNQVHRRSMHCTCRSFQNNIKGGGRKSSGSAADSHHSDSQNIICKHLLAVILMPHLMPWSKSGMNVEVLEDREFAKLIASCQI</sequence>
<comment type="caution">
    <text evidence="3">The sequence shown here is derived from an EMBL/GenBank/DDBJ whole genome shotgun (WGS) entry which is preliminary data.</text>
</comment>
<keyword evidence="1" id="KW-0862">Zinc</keyword>
<dbReference type="GO" id="GO:0008270">
    <property type="term" value="F:zinc ion binding"/>
    <property type="evidence" value="ECO:0007669"/>
    <property type="project" value="UniProtKB-KW"/>
</dbReference>
<dbReference type="PROSITE" id="PS50966">
    <property type="entry name" value="ZF_SWIM"/>
    <property type="match status" value="1"/>
</dbReference>